<proteinExistence type="predicted"/>
<dbReference type="KEGG" id="tva:4745441"/>
<name>A2G4X5_TRIV3</name>
<protein>
    <submittedName>
        <fullName evidence="1">Uncharacterized protein</fullName>
    </submittedName>
</protein>
<keyword evidence="2" id="KW-1185">Reference proteome</keyword>
<evidence type="ECO:0000313" key="1">
    <source>
        <dbReference type="EMBL" id="EAX87791.1"/>
    </source>
</evidence>
<dbReference type="VEuPathDB" id="TrichDB:TVAGG3_0433640"/>
<dbReference type="EMBL" id="DS114397">
    <property type="protein sequence ID" value="EAX87791.1"/>
    <property type="molecule type" value="Genomic_DNA"/>
</dbReference>
<dbReference type="AlphaFoldDB" id="A2G4X5"/>
<sequence>MHNTRYIDYYNYIDSVNDEVSKCTYSNIQSLTQRDFKNIQEDVIQILSRFNFDAVVYNPTEIIKSVSSTTKHYFSNDAALYLSKIWPPVVKKSNEFIPEIFNFFVEIAHQLANQDVLFKWISCGIFSNNWSKCDPQIHTIVATKGLLEDDPNTSIFFQLTISGTANVYNIRTNELSKIPNITNIDIDETKDTVSFYNKNDKKVFGFILEDNSSIKFWPSLLRRAEFRQNPFLSPPQGPYPSVFLNDFAKLVVKPDSTISRALLTMINGDQTKMREILPHLYNIYMRYHSVLGLFCLVVILDLEYSLNKIQYLSHEGSLTHLLFELIVGNCSAEFDEQFLNKIIQYLDKNKNLDLEKQDPQTTVTFFSTCEYVLNCISFIPSEIRLILSVIKSYCSLVENNRFKIYKVITSLFLNHTVREYVRKVYKDDVGALPYQIVFHVCNLISKRKITFKVTPEWEKRIHEKVFPKIDRFAVLISEFKSKSQPPTKRITELEKEISVKAVVNYINLNFTVFTKIVEDFSIPTKYYSTCLGWNLSVAVSRMFVCFGDDLQIENIQKELTQNPKKEEKK</sequence>
<dbReference type="InParanoid" id="A2G4X5"/>
<gene>
    <name evidence="1" type="ORF">TVAG_469260</name>
</gene>
<reference evidence="1" key="1">
    <citation type="submission" date="2006-10" db="EMBL/GenBank/DDBJ databases">
        <authorList>
            <person name="Amadeo P."/>
            <person name="Zhao Q."/>
            <person name="Wortman J."/>
            <person name="Fraser-Liggett C."/>
            <person name="Carlton J."/>
        </authorList>
    </citation>
    <scope>NUCLEOTIDE SEQUENCE</scope>
    <source>
        <strain evidence="1">G3</strain>
    </source>
</reference>
<dbReference type="Proteomes" id="UP000001542">
    <property type="component" value="Unassembled WGS sequence"/>
</dbReference>
<evidence type="ECO:0000313" key="2">
    <source>
        <dbReference type="Proteomes" id="UP000001542"/>
    </source>
</evidence>
<reference evidence="1" key="2">
    <citation type="journal article" date="2007" name="Science">
        <title>Draft genome sequence of the sexually transmitted pathogen Trichomonas vaginalis.</title>
        <authorList>
            <person name="Carlton J.M."/>
            <person name="Hirt R.P."/>
            <person name="Silva J.C."/>
            <person name="Delcher A.L."/>
            <person name="Schatz M."/>
            <person name="Zhao Q."/>
            <person name="Wortman J.R."/>
            <person name="Bidwell S.L."/>
            <person name="Alsmark U.C.M."/>
            <person name="Besteiro S."/>
            <person name="Sicheritz-Ponten T."/>
            <person name="Noel C.J."/>
            <person name="Dacks J.B."/>
            <person name="Foster P.G."/>
            <person name="Simillion C."/>
            <person name="Van de Peer Y."/>
            <person name="Miranda-Saavedra D."/>
            <person name="Barton G.J."/>
            <person name="Westrop G.D."/>
            <person name="Mueller S."/>
            <person name="Dessi D."/>
            <person name="Fiori P.L."/>
            <person name="Ren Q."/>
            <person name="Paulsen I."/>
            <person name="Zhang H."/>
            <person name="Bastida-Corcuera F.D."/>
            <person name="Simoes-Barbosa A."/>
            <person name="Brown M.T."/>
            <person name="Hayes R.D."/>
            <person name="Mukherjee M."/>
            <person name="Okumura C.Y."/>
            <person name="Schneider R."/>
            <person name="Smith A.J."/>
            <person name="Vanacova S."/>
            <person name="Villalvazo M."/>
            <person name="Haas B.J."/>
            <person name="Pertea M."/>
            <person name="Feldblyum T.V."/>
            <person name="Utterback T.R."/>
            <person name="Shu C.L."/>
            <person name="Osoegawa K."/>
            <person name="de Jong P.J."/>
            <person name="Hrdy I."/>
            <person name="Horvathova L."/>
            <person name="Zubacova Z."/>
            <person name="Dolezal P."/>
            <person name="Malik S.B."/>
            <person name="Logsdon J.M. Jr."/>
            <person name="Henze K."/>
            <person name="Gupta A."/>
            <person name="Wang C.C."/>
            <person name="Dunne R.L."/>
            <person name="Upcroft J.A."/>
            <person name="Upcroft P."/>
            <person name="White O."/>
            <person name="Salzberg S.L."/>
            <person name="Tang P."/>
            <person name="Chiu C.-H."/>
            <person name="Lee Y.-S."/>
            <person name="Embley T.M."/>
            <person name="Coombs G.H."/>
            <person name="Mottram J.C."/>
            <person name="Tachezy J."/>
            <person name="Fraser-Liggett C.M."/>
            <person name="Johnson P.J."/>
        </authorList>
    </citation>
    <scope>NUCLEOTIDE SEQUENCE [LARGE SCALE GENOMIC DNA]</scope>
    <source>
        <strain evidence="1">G3</strain>
    </source>
</reference>
<dbReference type="SMR" id="A2G4X5"/>
<dbReference type="RefSeq" id="XP_001300721.1">
    <property type="nucleotide sequence ID" value="XM_001300720.1"/>
</dbReference>
<accession>A2G4X5</accession>
<dbReference type="VEuPathDB" id="TrichDB:TVAG_469260"/>
<organism evidence="1 2">
    <name type="scientific">Trichomonas vaginalis (strain ATCC PRA-98 / G3)</name>
    <dbReference type="NCBI Taxonomy" id="412133"/>
    <lineage>
        <taxon>Eukaryota</taxon>
        <taxon>Metamonada</taxon>
        <taxon>Parabasalia</taxon>
        <taxon>Trichomonadida</taxon>
        <taxon>Trichomonadidae</taxon>
        <taxon>Trichomonas</taxon>
    </lineage>
</organism>